<dbReference type="Gene3D" id="3.30.70.270">
    <property type="match status" value="1"/>
</dbReference>
<comment type="catalytic activity">
    <reaction evidence="2">
        <text>2 GTP = 3',3'-c-di-GMP + 2 diphosphate</text>
        <dbReference type="Rhea" id="RHEA:24898"/>
        <dbReference type="ChEBI" id="CHEBI:33019"/>
        <dbReference type="ChEBI" id="CHEBI:37565"/>
        <dbReference type="ChEBI" id="CHEBI:58805"/>
        <dbReference type="EC" id="2.7.7.65"/>
    </reaction>
</comment>
<sequence>MDTETTVLNIIDNGVLIIDRHLTILFWNNWLAINTGISQESAQGKRVDELFPDTSFKILKRKVKVSLKLQSSTFTNSQIDKYIIPIPLNKITNSRFRYMHQDVVITPLGSDEISVIIYDTTALLEAKATINEQLDIVKKQASTDPLLGCYNRKMFNDLLATEVMRANRHNHPFSLIMIDIDNFKSVNDTYGHLVGDEVLKGLSSLTAKSIRESDLFARWGGEEFIILLPETYLTGAAVVAEKIRLNIANYDNGTAGKRTCSFGVSEFSIGTNPEILINNADKALYAAKGNGKNQVMLYRDEQNIPWPTANEPITEKAPENASKRCCLTAE</sequence>
<dbReference type="CDD" id="cd00130">
    <property type="entry name" value="PAS"/>
    <property type="match status" value="1"/>
</dbReference>
<dbReference type="KEGG" id="dps:DP1552"/>
<dbReference type="PANTHER" id="PTHR45138">
    <property type="entry name" value="REGULATORY COMPONENTS OF SENSORY TRANSDUCTION SYSTEM"/>
    <property type="match status" value="1"/>
</dbReference>
<dbReference type="EMBL" id="CR522870">
    <property type="protein sequence ID" value="CAG36281.1"/>
    <property type="molecule type" value="Genomic_DNA"/>
</dbReference>
<accession>Q6AMZ3</accession>
<organism evidence="4 5">
    <name type="scientific">Desulfotalea psychrophila (strain LSv54 / DSM 12343)</name>
    <dbReference type="NCBI Taxonomy" id="177439"/>
    <lineage>
        <taxon>Bacteria</taxon>
        <taxon>Pseudomonadati</taxon>
        <taxon>Thermodesulfobacteriota</taxon>
        <taxon>Desulfobulbia</taxon>
        <taxon>Desulfobulbales</taxon>
        <taxon>Desulfocapsaceae</taxon>
        <taxon>Desulfotalea</taxon>
    </lineage>
</organism>
<evidence type="ECO:0000259" key="3">
    <source>
        <dbReference type="PROSITE" id="PS50887"/>
    </source>
</evidence>
<dbReference type="HOGENOM" id="CLU_000445_11_4_7"/>
<protein>
    <recommendedName>
        <fullName evidence="1">diguanylate cyclase</fullName>
        <ecNumber evidence="1">2.7.7.65</ecNumber>
    </recommendedName>
</protein>
<evidence type="ECO:0000313" key="5">
    <source>
        <dbReference type="Proteomes" id="UP000000602"/>
    </source>
</evidence>
<dbReference type="FunFam" id="3.30.70.270:FF:000001">
    <property type="entry name" value="Diguanylate cyclase domain protein"/>
    <property type="match status" value="1"/>
</dbReference>
<dbReference type="InterPro" id="IPR000014">
    <property type="entry name" value="PAS"/>
</dbReference>
<evidence type="ECO:0000313" key="4">
    <source>
        <dbReference type="EMBL" id="CAG36281.1"/>
    </source>
</evidence>
<dbReference type="CDD" id="cd01949">
    <property type="entry name" value="GGDEF"/>
    <property type="match status" value="1"/>
</dbReference>
<dbReference type="Pfam" id="PF00990">
    <property type="entry name" value="GGDEF"/>
    <property type="match status" value="1"/>
</dbReference>
<proteinExistence type="predicted"/>
<feature type="domain" description="GGDEF" evidence="3">
    <location>
        <begin position="171"/>
        <end position="300"/>
    </location>
</feature>
<keyword evidence="5" id="KW-1185">Reference proteome</keyword>
<dbReference type="NCBIfam" id="TIGR00254">
    <property type="entry name" value="GGDEF"/>
    <property type="match status" value="1"/>
</dbReference>
<dbReference type="InterPro" id="IPR050469">
    <property type="entry name" value="Diguanylate_Cyclase"/>
</dbReference>
<evidence type="ECO:0000256" key="1">
    <source>
        <dbReference type="ARBA" id="ARBA00012528"/>
    </source>
</evidence>
<dbReference type="PANTHER" id="PTHR45138:SF9">
    <property type="entry name" value="DIGUANYLATE CYCLASE DGCM-RELATED"/>
    <property type="match status" value="1"/>
</dbReference>
<dbReference type="Proteomes" id="UP000000602">
    <property type="component" value="Chromosome"/>
</dbReference>
<dbReference type="STRING" id="177439.DP1552"/>
<dbReference type="EC" id="2.7.7.65" evidence="1"/>
<dbReference type="Gene3D" id="3.30.450.20">
    <property type="entry name" value="PAS domain"/>
    <property type="match status" value="1"/>
</dbReference>
<reference evidence="5" key="1">
    <citation type="journal article" date="2004" name="Environ. Microbiol.">
        <title>The genome of Desulfotalea psychrophila, a sulfate-reducing bacterium from permanently cold Arctic sediments.</title>
        <authorList>
            <person name="Rabus R."/>
            <person name="Ruepp A."/>
            <person name="Frickey T."/>
            <person name="Rattei T."/>
            <person name="Fartmann B."/>
            <person name="Stark M."/>
            <person name="Bauer M."/>
            <person name="Zibat A."/>
            <person name="Lombardot T."/>
            <person name="Becker I."/>
            <person name="Amann J."/>
            <person name="Gellner K."/>
            <person name="Teeling H."/>
            <person name="Leuschner W.D."/>
            <person name="Gloeckner F.-O."/>
            <person name="Lupas A.N."/>
            <person name="Amann R."/>
            <person name="Klenk H.-P."/>
        </authorList>
    </citation>
    <scope>NUCLEOTIDE SEQUENCE [LARGE SCALE GENOMIC DNA]</scope>
    <source>
        <strain evidence="5">DSM 12343 / LSv54</strain>
    </source>
</reference>
<dbReference type="SMART" id="SM00267">
    <property type="entry name" value="GGDEF"/>
    <property type="match status" value="1"/>
</dbReference>
<dbReference type="SUPFAM" id="SSF55785">
    <property type="entry name" value="PYP-like sensor domain (PAS domain)"/>
    <property type="match status" value="1"/>
</dbReference>
<dbReference type="InterPro" id="IPR029787">
    <property type="entry name" value="Nucleotide_cyclase"/>
</dbReference>
<dbReference type="SUPFAM" id="SSF55073">
    <property type="entry name" value="Nucleotide cyclase"/>
    <property type="match status" value="1"/>
</dbReference>
<dbReference type="InterPro" id="IPR043128">
    <property type="entry name" value="Rev_trsase/Diguanyl_cyclase"/>
</dbReference>
<name>Q6AMZ3_DESPS</name>
<dbReference type="GO" id="GO:0052621">
    <property type="term" value="F:diguanylate cyclase activity"/>
    <property type="evidence" value="ECO:0007669"/>
    <property type="project" value="UniProtKB-EC"/>
</dbReference>
<dbReference type="PROSITE" id="PS50887">
    <property type="entry name" value="GGDEF"/>
    <property type="match status" value="1"/>
</dbReference>
<dbReference type="eggNOG" id="COG3706">
    <property type="taxonomic scope" value="Bacteria"/>
</dbReference>
<dbReference type="InterPro" id="IPR000160">
    <property type="entry name" value="GGDEF_dom"/>
</dbReference>
<dbReference type="InterPro" id="IPR035965">
    <property type="entry name" value="PAS-like_dom_sf"/>
</dbReference>
<dbReference type="OrthoDB" id="9790367at2"/>
<dbReference type="RefSeq" id="WP_011188793.1">
    <property type="nucleotide sequence ID" value="NC_006138.1"/>
</dbReference>
<dbReference type="AlphaFoldDB" id="Q6AMZ3"/>
<gene>
    <name evidence="4" type="ordered locus">DP1552</name>
</gene>
<evidence type="ECO:0000256" key="2">
    <source>
        <dbReference type="ARBA" id="ARBA00034247"/>
    </source>
</evidence>